<keyword evidence="3" id="KW-1185">Reference proteome</keyword>
<proteinExistence type="predicted"/>
<dbReference type="KEGG" id="vg:19527212"/>
<dbReference type="RefSeq" id="YP_009035927.1">
    <property type="nucleotide sequence ID" value="NC_024209.1"/>
</dbReference>
<organism evidence="2 3">
    <name type="scientific">Mycobacterium phage Hawkeye</name>
    <dbReference type="NCBI Taxonomy" id="1458711"/>
    <lineage>
        <taxon>Viruses</taxon>
        <taxon>Duplodnaviria</taxon>
        <taxon>Heunggongvirae</taxon>
        <taxon>Uroviricota</taxon>
        <taxon>Caudoviricetes</taxon>
        <taxon>Dclasvirinae</taxon>
        <taxon>Hawkeyevirus</taxon>
        <taxon>Hawkeyevirus hawkeye</taxon>
    </lineage>
</organism>
<accession>X2KRG6</accession>
<evidence type="ECO:0000313" key="2">
    <source>
        <dbReference type="EMBL" id="AHN84043.1"/>
    </source>
</evidence>
<name>X2KRG6_9CAUD</name>
<dbReference type="Gene3D" id="2.60.120.260">
    <property type="entry name" value="Galactose-binding domain-like"/>
    <property type="match status" value="1"/>
</dbReference>
<dbReference type="OrthoDB" id="530at10239"/>
<sequence>MAYEYESKEARALRSIQSKNYPDTNKDFVKNMQRLNSSVDYISSYMIVMQKGIDDANKNFIEQIQSFINDLIVLFAGGEPTGIEFGDLKYIIQGLGALFGLNGPFPLSLIEAAEHFFLGYVVPLPQFTDVITDTILAWAEELGLDPEFIAALREFTDAITELGVDIYDLLSTILEVFNIFDITDLGTGPLAAFWGLLTTLFDGLNTVALKPILSAISTWTIPFIEALTQLVNYIDDLVDGLANNKFLKVDSPLDVLNLFGTLPAKLFGNVPVGSITGETENRLPDGSFAPGSIALDPKWIVDETKSRSDDGTGAAKVVADGTPQALRSGKTGTDTIAVNPGQTYTARAFVAYENYVGTGESIKLQLVTFKSGVRDKVVPIASFAPAVGDFPWPGKELSGTYTVEAGVTGVQTRLYVSEEALEGSIWFDDVSTGSSGRLRPEWIDGLPESLQDAFLRWQLLIDTLFNALTKAGTFLNTLADLDEAFNNFPFANIGSILGSINLGGDILATLNALVGGAVGQQGTDATPDEAFNIFQMLSNWANRGDKAKEVTDTRTNTPASGGLAPSEKSNFSMGEASSWFAITPTTALTSYDYVEKDMPLGAISWVGYGNSGVTGLYINVWKVNVTTGLRTPLHSSGNVVGLLAGIATAAPGTYIQYELPTPAEIHISELLGYEIITVGGTHNVRGRVYNFPAHPTAPIAKTASVRDASASPATPPASITKASTTWSDNAAWVGIAVDTGSGGDHRDPMWVYLGSKPTTTPRPKWAKRIIAVACGPAGGGHLGGSWGFAGNGGSPGKFATAIWDEGVDYTEDLDIITFDPGVGGDPGSSPLDQNGGDGTVATISIPGRTLTAEGGEGSKSIRFVATQGKPVGKGPGTFEFEGFQFPAGTDQRAYGGDGVAPGGAGNGGDWAFVSAGGRGAPGGGWVVFLPGDSGGGEPPENTPPTAPTVTVESATFSSITISASGATD</sequence>
<evidence type="ECO:0000256" key="1">
    <source>
        <dbReference type="SAM" id="MobiDB-lite"/>
    </source>
</evidence>
<dbReference type="GeneID" id="19527212"/>
<dbReference type="EMBL" id="KJ194582">
    <property type="protein sequence ID" value="AHN84043.1"/>
    <property type="molecule type" value="Genomic_DNA"/>
</dbReference>
<feature type="region of interest" description="Disordered" evidence="1">
    <location>
        <begin position="548"/>
        <end position="569"/>
    </location>
</feature>
<protein>
    <submittedName>
        <fullName evidence="2">Minor tail protein</fullName>
    </submittedName>
</protein>
<evidence type="ECO:0000313" key="3">
    <source>
        <dbReference type="Proteomes" id="UP000019737"/>
    </source>
</evidence>
<gene>
    <name evidence="2" type="primary">32</name>
    <name evidence="2" type="ORF">PBI_HAWKEYE_32</name>
</gene>
<dbReference type="Proteomes" id="UP000019737">
    <property type="component" value="Segment"/>
</dbReference>
<reference evidence="2 3" key="1">
    <citation type="submission" date="2014-01" db="EMBL/GenBank/DDBJ databases">
        <authorList>
            <person name="Schneider V.M."/>
            <person name="Bowman C.A."/>
            <person name="Russell D.A."/>
            <person name="Pope W.H."/>
            <person name="Jacobs-Sera D."/>
            <person name="Hendrix R.W."/>
            <person name="Hatfull G.F."/>
        </authorList>
    </citation>
    <scope>NUCLEOTIDE SEQUENCE [LARGE SCALE GENOMIC DNA]</scope>
</reference>